<organism evidence="16 17">
    <name type="scientific">Stenotrophomonas chelatiphaga</name>
    <dbReference type="NCBI Taxonomy" id="517011"/>
    <lineage>
        <taxon>Bacteria</taxon>
        <taxon>Pseudomonadati</taxon>
        <taxon>Pseudomonadota</taxon>
        <taxon>Gammaproteobacteria</taxon>
        <taxon>Lysobacterales</taxon>
        <taxon>Lysobacteraceae</taxon>
        <taxon>Stenotrophomonas</taxon>
    </lineage>
</organism>
<dbReference type="InterPro" id="IPR039426">
    <property type="entry name" value="TonB-dep_rcpt-like"/>
</dbReference>
<dbReference type="GO" id="GO:0038023">
    <property type="term" value="F:signaling receptor activity"/>
    <property type="evidence" value="ECO:0007669"/>
    <property type="project" value="InterPro"/>
</dbReference>
<dbReference type="Pfam" id="PF00593">
    <property type="entry name" value="TonB_dep_Rec_b-barrel"/>
    <property type="match status" value="1"/>
</dbReference>
<evidence type="ECO:0000256" key="13">
    <source>
        <dbReference type="SAM" id="SignalP"/>
    </source>
</evidence>
<dbReference type="PATRIC" id="fig|517011.3.peg.2740"/>
<comment type="subcellular location">
    <subcellularLocation>
        <location evidence="1 10">Cell outer membrane</location>
        <topology evidence="1 10">Multi-pass membrane protein</topology>
    </subcellularLocation>
</comment>
<evidence type="ECO:0000256" key="11">
    <source>
        <dbReference type="RuleBase" id="RU003357"/>
    </source>
</evidence>
<evidence type="ECO:0000256" key="10">
    <source>
        <dbReference type="PROSITE-ProRule" id="PRU01360"/>
    </source>
</evidence>
<keyword evidence="8 16" id="KW-0675">Receptor</keyword>
<dbReference type="Gene3D" id="2.40.170.20">
    <property type="entry name" value="TonB-dependent receptor, beta-barrel domain"/>
    <property type="match status" value="1"/>
</dbReference>
<dbReference type="InterPro" id="IPR036942">
    <property type="entry name" value="Beta-barrel_TonB_sf"/>
</dbReference>
<dbReference type="Gene3D" id="2.170.130.10">
    <property type="entry name" value="TonB-dependent receptor, plug domain"/>
    <property type="match status" value="1"/>
</dbReference>
<evidence type="ECO:0000259" key="14">
    <source>
        <dbReference type="Pfam" id="PF00593"/>
    </source>
</evidence>
<gene>
    <name evidence="16" type="ORF">ABB28_14090</name>
</gene>
<dbReference type="AlphaFoldDB" id="A0A0R0CS64"/>
<dbReference type="GO" id="GO:0015891">
    <property type="term" value="P:siderophore transport"/>
    <property type="evidence" value="ECO:0007669"/>
    <property type="project" value="InterPro"/>
</dbReference>
<dbReference type="Pfam" id="PF07715">
    <property type="entry name" value="Plug"/>
    <property type="match status" value="1"/>
</dbReference>
<keyword evidence="7 10" id="KW-0472">Membrane</keyword>
<evidence type="ECO:0000256" key="6">
    <source>
        <dbReference type="ARBA" id="ARBA00023077"/>
    </source>
</evidence>
<proteinExistence type="inferred from homology"/>
<evidence type="ECO:0000313" key="16">
    <source>
        <dbReference type="EMBL" id="KRG72729.1"/>
    </source>
</evidence>
<feature type="domain" description="TonB-dependent receptor-like beta-barrel" evidence="14">
    <location>
        <begin position="232"/>
        <end position="689"/>
    </location>
</feature>
<dbReference type="InterPro" id="IPR037066">
    <property type="entry name" value="Plug_dom_sf"/>
</dbReference>
<feature type="domain" description="TonB-dependent receptor plug" evidence="15">
    <location>
        <begin position="63"/>
        <end position="161"/>
    </location>
</feature>
<comment type="similarity">
    <text evidence="2 10 11">Belongs to the TonB-dependent receptor family.</text>
</comment>
<feature type="compositionally biased region" description="Low complexity" evidence="12">
    <location>
        <begin position="25"/>
        <end position="56"/>
    </location>
</feature>
<dbReference type="CDD" id="cd01347">
    <property type="entry name" value="ligand_gated_channel"/>
    <property type="match status" value="1"/>
</dbReference>
<dbReference type="SUPFAM" id="SSF56935">
    <property type="entry name" value="Porins"/>
    <property type="match status" value="1"/>
</dbReference>
<evidence type="ECO:0000256" key="7">
    <source>
        <dbReference type="ARBA" id="ARBA00023136"/>
    </source>
</evidence>
<feature type="region of interest" description="Disordered" evidence="12">
    <location>
        <begin position="25"/>
        <end position="61"/>
    </location>
</feature>
<evidence type="ECO:0000256" key="5">
    <source>
        <dbReference type="ARBA" id="ARBA00022692"/>
    </source>
</evidence>
<dbReference type="NCBIfam" id="TIGR01783">
    <property type="entry name" value="TonB-siderophor"/>
    <property type="match status" value="1"/>
</dbReference>
<protein>
    <submittedName>
        <fullName evidence="16">TonB-dependent receptor</fullName>
    </submittedName>
</protein>
<dbReference type="Proteomes" id="UP000051386">
    <property type="component" value="Unassembled WGS sequence"/>
</dbReference>
<evidence type="ECO:0000256" key="3">
    <source>
        <dbReference type="ARBA" id="ARBA00022448"/>
    </source>
</evidence>
<evidence type="ECO:0000259" key="15">
    <source>
        <dbReference type="Pfam" id="PF07715"/>
    </source>
</evidence>
<keyword evidence="4 10" id="KW-1134">Transmembrane beta strand</keyword>
<reference evidence="16 17" key="1">
    <citation type="submission" date="2015-05" db="EMBL/GenBank/DDBJ databases">
        <title>Genome sequencing and analysis of members of genus Stenotrophomonas.</title>
        <authorList>
            <person name="Patil P.P."/>
            <person name="Midha S."/>
            <person name="Patil P.B."/>
        </authorList>
    </citation>
    <scope>NUCLEOTIDE SEQUENCE [LARGE SCALE GENOMIC DNA]</scope>
    <source>
        <strain evidence="16 17">DSM 21508</strain>
    </source>
</reference>
<evidence type="ECO:0000256" key="8">
    <source>
        <dbReference type="ARBA" id="ARBA00023170"/>
    </source>
</evidence>
<dbReference type="PANTHER" id="PTHR32552:SF83">
    <property type="entry name" value="BLR3904 PROTEIN"/>
    <property type="match status" value="1"/>
</dbReference>
<feature type="signal peptide" evidence="13">
    <location>
        <begin position="1"/>
        <end position="22"/>
    </location>
</feature>
<keyword evidence="17" id="KW-1185">Reference proteome</keyword>
<dbReference type="RefSeq" id="WP_057509218.1">
    <property type="nucleotide sequence ID" value="NZ_LDJK01000068.1"/>
</dbReference>
<dbReference type="PANTHER" id="PTHR32552">
    <property type="entry name" value="FERRICHROME IRON RECEPTOR-RELATED"/>
    <property type="match status" value="1"/>
</dbReference>
<accession>A0A0R0CS64</accession>
<dbReference type="InterPro" id="IPR012910">
    <property type="entry name" value="Plug_dom"/>
</dbReference>
<dbReference type="GO" id="GO:0015344">
    <property type="term" value="F:siderophore uptake transmembrane transporter activity"/>
    <property type="evidence" value="ECO:0007669"/>
    <property type="project" value="TreeGrafter"/>
</dbReference>
<keyword evidence="6 11" id="KW-0798">TonB box</keyword>
<dbReference type="PROSITE" id="PS52016">
    <property type="entry name" value="TONB_DEPENDENT_REC_3"/>
    <property type="match status" value="1"/>
</dbReference>
<dbReference type="InterPro" id="IPR000531">
    <property type="entry name" value="Beta-barrel_TonB"/>
</dbReference>
<evidence type="ECO:0000256" key="1">
    <source>
        <dbReference type="ARBA" id="ARBA00004571"/>
    </source>
</evidence>
<sequence>MNRCLRPTLLTVALCAALPLHAAEASAESSPRSPTELAAVRVQAQQAPAATTPSSSFGTASWKDTPASVNVLDRSLLDSRQVRTLSEVAANDASLGDSYAPVGYYQNIAIRGFALDTATGYRFNGLATTGEQRIALENIQQVEILKGEAGLAAGVMAPGGIINYVGKRAAEVRTVTLGTDSEGTRYTAVDVGHWLTPRFGVRVNAAWEDSASYIDHADGRRNFYSLAADWLIGERGKLEVDANYQTSAQRSASGFQLLGATELPRAVDRSKMLGYQPWQQPVGIASTNLTALHTFELGPRWQSRVSASHSRSVIDDNVAFAYGCYYAAQCADGSVPGNYFAPNGDYDIYDYRSPDDTRVNQELRAELRGSVDTGRVTHQLSFGADTFRRTVDKRQNVNEYVGTANIHDPQVPVFAPSPLQPGASVRRLDSRQDGLFVLDRMRFGDDWQWLAGGRMVRLDERAYDKRGNPERHSRISRFLPQTALIWNATDQVNAYVSYVRGISLGQEAPFWTSNDGEFLPPVLSRQLEVGIKYGATDALTLGAAIFRTSQPFQYAKADDSDAGFTFVQEGQQTHTGLELTANGRITEQLQVTASASVLQARARDTATAAYEGHQLVNVPKTRATVHLDYALPFATGVGVTGGWRYAASNTATVDGSVRAPSYSVVDLGLRYQHTLRQQPVTWRLSVDNVFDKFYWRDTGSSAGDYYLFAGAPRQARLSVTIAL</sequence>
<evidence type="ECO:0000256" key="2">
    <source>
        <dbReference type="ARBA" id="ARBA00009810"/>
    </source>
</evidence>
<comment type="caution">
    <text evidence="16">The sequence shown here is derived from an EMBL/GenBank/DDBJ whole genome shotgun (WGS) entry which is preliminary data.</text>
</comment>
<keyword evidence="13" id="KW-0732">Signal</keyword>
<name>A0A0R0CS64_9GAMM</name>
<evidence type="ECO:0000313" key="17">
    <source>
        <dbReference type="Proteomes" id="UP000051386"/>
    </source>
</evidence>
<dbReference type="GO" id="GO:0009279">
    <property type="term" value="C:cell outer membrane"/>
    <property type="evidence" value="ECO:0007669"/>
    <property type="project" value="UniProtKB-SubCell"/>
</dbReference>
<dbReference type="EMBL" id="LDJK01000068">
    <property type="protein sequence ID" value="KRG72729.1"/>
    <property type="molecule type" value="Genomic_DNA"/>
</dbReference>
<evidence type="ECO:0000256" key="4">
    <source>
        <dbReference type="ARBA" id="ARBA00022452"/>
    </source>
</evidence>
<evidence type="ECO:0000256" key="12">
    <source>
        <dbReference type="SAM" id="MobiDB-lite"/>
    </source>
</evidence>
<dbReference type="InterPro" id="IPR010105">
    <property type="entry name" value="TonB_sidphr_rcpt"/>
</dbReference>
<keyword evidence="5 10" id="KW-0812">Transmembrane</keyword>
<keyword evidence="3 10" id="KW-0813">Transport</keyword>
<evidence type="ECO:0000256" key="9">
    <source>
        <dbReference type="ARBA" id="ARBA00023237"/>
    </source>
</evidence>
<keyword evidence="9 10" id="KW-0998">Cell outer membrane</keyword>
<feature type="chain" id="PRO_5006394560" evidence="13">
    <location>
        <begin position="23"/>
        <end position="723"/>
    </location>
</feature>